<organism evidence="1 2">
    <name type="scientific">Sumerlaea chitinivorans</name>
    <dbReference type="NCBI Taxonomy" id="2250252"/>
    <lineage>
        <taxon>Bacteria</taxon>
        <taxon>Candidatus Sumerlaeota</taxon>
        <taxon>Candidatus Sumerlaeia</taxon>
        <taxon>Candidatus Sumerlaeales</taxon>
        <taxon>Candidatus Sumerlaeaceae</taxon>
        <taxon>Candidatus Sumerlaea</taxon>
    </lineage>
</organism>
<accession>A0A2Z4Y887</accession>
<evidence type="ECO:0000313" key="2">
    <source>
        <dbReference type="Proteomes" id="UP000262583"/>
    </source>
</evidence>
<name>A0A2Z4Y887_SUMC1</name>
<evidence type="ECO:0000313" key="1">
    <source>
        <dbReference type="EMBL" id="AXA37089.1"/>
    </source>
</evidence>
<reference evidence="1 2" key="1">
    <citation type="submission" date="2018-05" db="EMBL/GenBank/DDBJ databases">
        <title>A metagenomic window into the 2 km-deep terrestrial subsurface aquifer revealed taxonomically and functionally diverse microbial community comprising novel uncultured bacterial lineages.</title>
        <authorList>
            <person name="Kadnikov V.V."/>
            <person name="Mardanov A.V."/>
            <person name="Beletsky A.V."/>
            <person name="Banks D."/>
            <person name="Pimenov N.V."/>
            <person name="Frank Y.A."/>
            <person name="Karnachuk O.V."/>
            <person name="Ravin N.V."/>
        </authorList>
    </citation>
    <scope>NUCLEOTIDE SEQUENCE [LARGE SCALE GENOMIC DNA]</scope>
    <source>
        <strain evidence="1">BY</strain>
    </source>
</reference>
<dbReference type="Proteomes" id="UP000262583">
    <property type="component" value="Chromosome"/>
</dbReference>
<sequence length="375" mass="42777">MRLTQFTWKYHVRTALILLALGWGWNVVSAEQANWSLHVNKLYYELMLGRYNLQDYIIQVAESTVPGNPELAKKIVRSLSNDAPLPEVRETIQNLLLYGRKSPGLTPAEGAAVVLYLTWRPSVFPEQPTKDRKWITSQENSQEIQAIMANLHSPYVREWFTVRTVLDGFRKRASVPDTAVLLKLYEAHDIETDYFRYVVDAEAGLPALKGSDPWLLFFLRVRYLRITRGNIYDDFTQIEEEELISMAERAYLSKIGRAYPSLVHDITTTVSIHPALYNFALMQAATQPSMAALVWKILHTCSPDQLSPDVWDNPGMLKFLHNCAGVALTVNCQSGVDEGRPADVRNALLIQDQMQAGLQITDYFAEEVWKQRKSN</sequence>
<dbReference type="AlphaFoldDB" id="A0A2Z4Y887"/>
<gene>
    <name evidence="1" type="ORF">BRCON_2312</name>
</gene>
<proteinExistence type="predicted"/>
<dbReference type="KEGG" id="schv:BRCON_2312"/>
<dbReference type="EMBL" id="CP030759">
    <property type="protein sequence ID" value="AXA37089.1"/>
    <property type="molecule type" value="Genomic_DNA"/>
</dbReference>
<protein>
    <submittedName>
        <fullName evidence="1">Uncharacterized protein</fullName>
    </submittedName>
</protein>